<evidence type="ECO:0000313" key="4">
    <source>
        <dbReference type="Proteomes" id="UP000584642"/>
    </source>
</evidence>
<gene>
    <name evidence="3" type="ORF">HND93_02975</name>
</gene>
<dbReference type="InterPro" id="IPR011033">
    <property type="entry name" value="PRC_barrel-like_sf"/>
</dbReference>
<keyword evidence="4" id="KW-1185">Reference proteome</keyword>
<protein>
    <submittedName>
        <fullName evidence="3">PRC-barrel domain-containing protein</fullName>
    </submittedName>
</protein>
<organism evidence="3 4">
    <name type="scientific">Azospirillum oleiclasticum</name>
    <dbReference type="NCBI Taxonomy" id="2735135"/>
    <lineage>
        <taxon>Bacteria</taxon>
        <taxon>Pseudomonadati</taxon>
        <taxon>Pseudomonadota</taxon>
        <taxon>Alphaproteobacteria</taxon>
        <taxon>Rhodospirillales</taxon>
        <taxon>Azospirillaceae</taxon>
        <taxon>Azospirillum</taxon>
    </lineage>
</organism>
<evidence type="ECO:0000259" key="2">
    <source>
        <dbReference type="Pfam" id="PF05239"/>
    </source>
</evidence>
<accession>A0ABX2T2X7</accession>
<feature type="chain" id="PRO_5046994226" evidence="1">
    <location>
        <begin position="19"/>
        <end position="148"/>
    </location>
</feature>
<dbReference type="RefSeq" id="WP_180280386.1">
    <property type="nucleotide sequence ID" value="NZ_JABFDB010000001.1"/>
</dbReference>
<dbReference type="Pfam" id="PF05239">
    <property type="entry name" value="PRC"/>
    <property type="match status" value="1"/>
</dbReference>
<comment type="caution">
    <text evidence="3">The sequence shown here is derived from an EMBL/GenBank/DDBJ whole genome shotgun (WGS) entry which is preliminary data.</text>
</comment>
<reference evidence="3 4" key="1">
    <citation type="submission" date="2020-05" db="EMBL/GenBank/DDBJ databases">
        <title>Azospirillum oleiclasticum sp. nov, a nitrogen-fixing and heavy crude oil-emulsifying bacterium isolated from the crude oil of Yumen Oilfield.</title>
        <authorList>
            <person name="Wu D."/>
            <person name="Cai M."/>
            <person name="Zhang X."/>
        </authorList>
    </citation>
    <scope>NUCLEOTIDE SEQUENCE [LARGE SCALE GENOMIC DNA]</scope>
    <source>
        <strain evidence="3 4">ROY-1-1-2</strain>
    </source>
</reference>
<name>A0ABX2T2X7_9PROT</name>
<evidence type="ECO:0000313" key="3">
    <source>
        <dbReference type="EMBL" id="NYZ18662.1"/>
    </source>
</evidence>
<dbReference type="InterPro" id="IPR027275">
    <property type="entry name" value="PRC-brl_dom"/>
</dbReference>
<proteinExistence type="predicted"/>
<dbReference type="Proteomes" id="UP000584642">
    <property type="component" value="Unassembled WGS sequence"/>
</dbReference>
<sequence length="148" mass="15345">MIRFVILLSVAVAVPAHAADPPPVQEAVVERVAPHELRPLGRAEAQAMIGLSARTTDGKPAGTIHDFVLATPNGPVERVVLSSGGLFGIGSTMVSVPVDRLTVDAASQFRSPITAPPTAVTLQLSADELALAPGFSYTPNEATLSSRK</sequence>
<dbReference type="EMBL" id="JABFDB010000001">
    <property type="protein sequence ID" value="NYZ18662.1"/>
    <property type="molecule type" value="Genomic_DNA"/>
</dbReference>
<feature type="domain" description="PRC-barrel" evidence="2">
    <location>
        <begin position="48"/>
        <end position="103"/>
    </location>
</feature>
<dbReference type="Gene3D" id="2.30.30.240">
    <property type="entry name" value="PRC-barrel domain"/>
    <property type="match status" value="1"/>
</dbReference>
<keyword evidence="1" id="KW-0732">Signal</keyword>
<dbReference type="SUPFAM" id="SSF50346">
    <property type="entry name" value="PRC-barrel domain"/>
    <property type="match status" value="1"/>
</dbReference>
<evidence type="ECO:0000256" key="1">
    <source>
        <dbReference type="SAM" id="SignalP"/>
    </source>
</evidence>
<feature type="signal peptide" evidence="1">
    <location>
        <begin position="1"/>
        <end position="18"/>
    </location>
</feature>